<sequence length="201" mass="22888">MVLMYILGIQHVLDTKVVNMLSIGELLRWILSTPMQFIIGRRFYTGTYKALRQGSANMDVLIALEKNIAAYFYYVYFVLRAASSILIAFILLGKYLEVLAKGKTFEVDGTLQRVTPMFPWRHLRVTLVRCINDSIESLQATIVLGVIDSLENREIRVSRNNQPNNWCDDSCRSITIVLGALILQFDGETFSEPCSLRSLKV</sequence>
<reference evidence="3 4" key="1">
    <citation type="submission" date="2024-02" db="EMBL/GenBank/DDBJ databases">
        <authorList>
            <person name="Vignale AGUSTIN F."/>
            <person name="Sosa J E."/>
            <person name="Modenutti C."/>
        </authorList>
    </citation>
    <scope>NUCLEOTIDE SEQUENCE [LARGE SCALE GENOMIC DNA]</scope>
</reference>
<protein>
    <recommendedName>
        <fullName evidence="5">ABC transmembrane type-1 domain-containing protein</fullName>
    </recommendedName>
</protein>
<evidence type="ECO:0000256" key="2">
    <source>
        <dbReference type="SAM" id="Phobius"/>
    </source>
</evidence>
<keyword evidence="4" id="KW-1185">Reference proteome</keyword>
<evidence type="ECO:0000313" key="4">
    <source>
        <dbReference type="Proteomes" id="UP001642360"/>
    </source>
</evidence>
<accession>A0ABC8RBZ7</accession>
<comment type="caution">
    <text evidence="3">The sequence shown here is derived from an EMBL/GenBank/DDBJ whole genome shotgun (WGS) entry which is preliminary data.</text>
</comment>
<dbReference type="EMBL" id="CAUOFW020001025">
    <property type="protein sequence ID" value="CAK9140203.1"/>
    <property type="molecule type" value="Genomic_DNA"/>
</dbReference>
<dbReference type="PANTHER" id="PTHR46594">
    <property type="entry name" value="P-TYPE CATION-TRANSPORTING ATPASE"/>
    <property type="match status" value="1"/>
</dbReference>
<dbReference type="PANTHER" id="PTHR46594:SF4">
    <property type="entry name" value="P-TYPE CATION-TRANSPORTING ATPASE"/>
    <property type="match status" value="1"/>
</dbReference>
<keyword evidence="2" id="KW-0472">Membrane</keyword>
<evidence type="ECO:0008006" key="5">
    <source>
        <dbReference type="Google" id="ProtNLM"/>
    </source>
</evidence>
<evidence type="ECO:0000256" key="1">
    <source>
        <dbReference type="ARBA" id="ARBA00022723"/>
    </source>
</evidence>
<keyword evidence="2" id="KW-0812">Transmembrane</keyword>
<organism evidence="3 4">
    <name type="scientific">Ilex paraguariensis</name>
    <name type="common">yerba mate</name>
    <dbReference type="NCBI Taxonomy" id="185542"/>
    <lineage>
        <taxon>Eukaryota</taxon>
        <taxon>Viridiplantae</taxon>
        <taxon>Streptophyta</taxon>
        <taxon>Embryophyta</taxon>
        <taxon>Tracheophyta</taxon>
        <taxon>Spermatophyta</taxon>
        <taxon>Magnoliopsida</taxon>
        <taxon>eudicotyledons</taxon>
        <taxon>Gunneridae</taxon>
        <taxon>Pentapetalae</taxon>
        <taxon>asterids</taxon>
        <taxon>campanulids</taxon>
        <taxon>Aquifoliales</taxon>
        <taxon>Aquifoliaceae</taxon>
        <taxon>Ilex</taxon>
    </lineage>
</organism>
<evidence type="ECO:0000313" key="3">
    <source>
        <dbReference type="EMBL" id="CAK9140203.1"/>
    </source>
</evidence>
<gene>
    <name evidence="3" type="ORF">ILEXP_LOCUS7646</name>
</gene>
<dbReference type="GO" id="GO:0046872">
    <property type="term" value="F:metal ion binding"/>
    <property type="evidence" value="ECO:0007669"/>
    <property type="project" value="UniProtKB-KW"/>
</dbReference>
<name>A0ABC8RBZ7_9AQUA</name>
<proteinExistence type="predicted"/>
<dbReference type="Proteomes" id="UP001642360">
    <property type="component" value="Unassembled WGS sequence"/>
</dbReference>
<dbReference type="AlphaFoldDB" id="A0ABC8RBZ7"/>
<keyword evidence="2" id="KW-1133">Transmembrane helix</keyword>
<feature type="transmembrane region" description="Helical" evidence="2">
    <location>
        <begin position="71"/>
        <end position="93"/>
    </location>
</feature>
<keyword evidence="1" id="KW-0479">Metal-binding</keyword>